<protein>
    <submittedName>
        <fullName evidence="1">Uncharacterized protein</fullName>
    </submittedName>
</protein>
<evidence type="ECO:0000313" key="2">
    <source>
        <dbReference type="Proteomes" id="UP000030700"/>
    </source>
</evidence>
<gene>
    <name evidence="1" type="ORF">U14_05175</name>
</gene>
<sequence>MIGTILRTSLSAPKKQTPMKIHCYECGKEFKPATGFFIERRVTNPDIVPAETVLTGYGYCSAECAAKNHMLAEDIELQDVSNFDTPDTNEILIPEESEERIPVRRVSDERKDKRKRWLRQALKVEGN</sequence>
<dbReference type="STRING" id="1499966.U14_05175"/>
<name>A0A081BR69_9BACT</name>
<proteinExistence type="predicted"/>
<dbReference type="EMBL" id="DF820460">
    <property type="protein sequence ID" value="GAK53900.1"/>
    <property type="molecule type" value="Genomic_DNA"/>
</dbReference>
<dbReference type="AlphaFoldDB" id="A0A081BR69"/>
<dbReference type="Proteomes" id="UP000030700">
    <property type="component" value="Unassembled WGS sequence"/>
</dbReference>
<accession>A0A081BR69</accession>
<organism evidence="1">
    <name type="scientific">Candidatus Moduliflexus flocculans</name>
    <dbReference type="NCBI Taxonomy" id="1499966"/>
    <lineage>
        <taxon>Bacteria</taxon>
        <taxon>Candidatus Moduliflexota</taxon>
        <taxon>Candidatus Moduliflexia</taxon>
        <taxon>Candidatus Moduliflexales</taxon>
        <taxon>Candidatus Moduliflexaceae</taxon>
    </lineage>
</organism>
<dbReference type="HOGENOM" id="CLU_1966212_0_0_0"/>
<keyword evidence="2" id="KW-1185">Reference proteome</keyword>
<reference evidence="1" key="1">
    <citation type="journal article" date="2015" name="PeerJ">
        <title>First genomic representation of candidate bacterial phylum KSB3 points to enhanced environmental sensing as a trigger of wastewater bulking.</title>
        <authorList>
            <person name="Sekiguchi Y."/>
            <person name="Ohashi A."/>
            <person name="Parks D.H."/>
            <person name="Yamauchi T."/>
            <person name="Tyson G.W."/>
            <person name="Hugenholtz P."/>
        </authorList>
    </citation>
    <scope>NUCLEOTIDE SEQUENCE [LARGE SCALE GENOMIC DNA]</scope>
</reference>
<evidence type="ECO:0000313" key="1">
    <source>
        <dbReference type="EMBL" id="GAK53900.1"/>
    </source>
</evidence>